<dbReference type="AlphaFoldDB" id="A0A179FTX7"/>
<evidence type="ECO:0000313" key="1">
    <source>
        <dbReference type="EMBL" id="OAQ68807.1"/>
    </source>
</evidence>
<dbReference type="KEGG" id="pchm:VFPPC_15880"/>
<name>A0A179FTX7_METCM</name>
<gene>
    <name evidence="1" type="ORF">VFPPC_15880</name>
</gene>
<dbReference type="RefSeq" id="XP_018145657.1">
    <property type="nucleotide sequence ID" value="XM_018293633.1"/>
</dbReference>
<keyword evidence="2" id="KW-1185">Reference proteome</keyword>
<accession>A0A179FTX7</accession>
<organism evidence="1 2">
    <name type="scientific">Pochonia chlamydosporia 170</name>
    <dbReference type="NCBI Taxonomy" id="1380566"/>
    <lineage>
        <taxon>Eukaryota</taxon>
        <taxon>Fungi</taxon>
        <taxon>Dikarya</taxon>
        <taxon>Ascomycota</taxon>
        <taxon>Pezizomycotina</taxon>
        <taxon>Sordariomycetes</taxon>
        <taxon>Hypocreomycetidae</taxon>
        <taxon>Hypocreales</taxon>
        <taxon>Clavicipitaceae</taxon>
        <taxon>Pochonia</taxon>
    </lineage>
</organism>
<evidence type="ECO:0000313" key="2">
    <source>
        <dbReference type="Proteomes" id="UP000078397"/>
    </source>
</evidence>
<dbReference type="GeneID" id="28857627"/>
<sequence length="85" mass="9471">MWGFGRHREVARSARVARRHNATVDFRLQGACALHELLFCSCAIKTPIQTLIPCCSGPGQGWRPTDISKEVLQTSLSTRTQDDES</sequence>
<proteinExistence type="predicted"/>
<protein>
    <submittedName>
        <fullName evidence="1">Uncharacterized protein</fullName>
    </submittedName>
</protein>
<comment type="caution">
    <text evidence="1">The sequence shown here is derived from an EMBL/GenBank/DDBJ whole genome shotgun (WGS) entry which is preliminary data.</text>
</comment>
<dbReference type="EMBL" id="LSBJ02000003">
    <property type="protein sequence ID" value="OAQ68807.1"/>
    <property type="molecule type" value="Genomic_DNA"/>
</dbReference>
<dbReference type="Proteomes" id="UP000078397">
    <property type="component" value="Unassembled WGS sequence"/>
</dbReference>
<reference evidence="1 2" key="1">
    <citation type="journal article" date="2016" name="PLoS Pathog.">
        <title>Biosynthesis of antibiotic leucinostatins in bio-control fungus Purpureocillium lilacinum and their inhibition on phytophthora revealed by genome mining.</title>
        <authorList>
            <person name="Wang G."/>
            <person name="Liu Z."/>
            <person name="Lin R."/>
            <person name="Li E."/>
            <person name="Mao Z."/>
            <person name="Ling J."/>
            <person name="Yang Y."/>
            <person name="Yin W.B."/>
            <person name="Xie B."/>
        </authorList>
    </citation>
    <scope>NUCLEOTIDE SEQUENCE [LARGE SCALE GENOMIC DNA]</scope>
    <source>
        <strain evidence="1">170</strain>
    </source>
</reference>